<dbReference type="AlphaFoldDB" id="A0A3S5BPV4"/>
<dbReference type="Proteomes" id="UP000784294">
    <property type="component" value="Unassembled WGS sequence"/>
</dbReference>
<sequence length="82" mass="9340">MSFSRSNISSKALTDFLPKMLVYMDCTSKHTNSFVPTAQSFGSFEEIIGILYGIRKSVIYFLELQANEVLYFVCCSMLVVDY</sequence>
<organism evidence="1 2">
    <name type="scientific">Protopolystoma xenopodis</name>
    <dbReference type="NCBI Taxonomy" id="117903"/>
    <lineage>
        <taxon>Eukaryota</taxon>
        <taxon>Metazoa</taxon>
        <taxon>Spiralia</taxon>
        <taxon>Lophotrochozoa</taxon>
        <taxon>Platyhelminthes</taxon>
        <taxon>Monogenea</taxon>
        <taxon>Polyopisthocotylea</taxon>
        <taxon>Polystomatidea</taxon>
        <taxon>Polystomatidae</taxon>
        <taxon>Protopolystoma</taxon>
    </lineage>
</organism>
<protein>
    <submittedName>
        <fullName evidence="1">Uncharacterized protein</fullName>
    </submittedName>
</protein>
<gene>
    <name evidence="1" type="ORF">PXEA_LOCUS6185</name>
</gene>
<dbReference type="EMBL" id="CAAALY010015698">
    <property type="protein sequence ID" value="VEL12745.1"/>
    <property type="molecule type" value="Genomic_DNA"/>
</dbReference>
<accession>A0A3S5BPV4</accession>
<evidence type="ECO:0000313" key="2">
    <source>
        <dbReference type="Proteomes" id="UP000784294"/>
    </source>
</evidence>
<proteinExistence type="predicted"/>
<name>A0A3S5BPV4_9PLAT</name>
<keyword evidence="2" id="KW-1185">Reference proteome</keyword>
<comment type="caution">
    <text evidence="1">The sequence shown here is derived from an EMBL/GenBank/DDBJ whole genome shotgun (WGS) entry which is preliminary data.</text>
</comment>
<reference evidence="1" key="1">
    <citation type="submission" date="2018-11" db="EMBL/GenBank/DDBJ databases">
        <authorList>
            <consortium name="Pathogen Informatics"/>
        </authorList>
    </citation>
    <scope>NUCLEOTIDE SEQUENCE</scope>
</reference>
<evidence type="ECO:0000313" key="1">
    <source>
        <dbReference type="EMBL" id="VEL12745.1"/>
    </source>
</evidence>